<keyword evidence="4 10" id="KW-0547">Nucleotide-binding</keyword>
<dbReference type="Gene3D" id="3.90.950.10">
    <property type="match status" value="1"/>
</dbReference>
<feature type="binding site" evidence="10">
    <location>
        <position position="39"/>
    </location>
    <ligand>
        <name>Mg(2+)</name>
        <dbReference type="ChEBI" id="CHEBI:18420"/>
    </ligand>
</feature>
<keyword evidence="6 10" id="KW-0460">Magnesium</keyword>
<comment type="function">
    <text evidence="10">Pyrophosphatase that hydrolyzes non-canonical purine nucleotides such as inosine triphosphate (ITP), deoxyinosine triphosphate (dITP) or xanthosine 5'-triphosphate (XTP) to their respective monophosphate derivatives. The enzyme does not distinguish between the deoxy- and ribose forms. Probably excludes non-canonical purines from RNA and DNA precursor pools, thus preventing their incorporation into RNA and DNA and avoiding chromosomal lesions.</text>
</comment>
<feature type="binding site" evidence="10">
    <location>
        <position position="52"/>
    </location>
    <ligand>
        <name>ITP</name>
        <dbReference type="ChEBI" id="CHEBI:61402"/>
    </ligand>
</feature>
<evidence type="ECO:0000256" key="5">
    <source>
        <dbReference type="ARBA" id="ARBA00022801"/>
    </source>
</evidence>
<comment type="similarity">
    <text evidence="1 10 11">Belongs to the HAM1 NTPase family.</text>
</comment>
<dbReference type="GO" id="GO:0009204">
    <property type="term" value="P:deoxyribonucleoside triphosphate catabolic process"/>
    <property type="evidence" value="ECO:0007669"/>
    <property type="project" value="UniProtKB-UniRule"/>
</dbReference>
<comment type="catalytic activity">
    <reaction evidence="10">
        <text>XTP + H2O = XMP + diphosphate + H(+)</text>
        <dbReference type="Rhea" id="RHEA:28610"/>
        <dbReference type="ChEBI" id="CHEBI:15377"/>
        <dbReference type="ChEBI" id="CHEBI:15378"/>
        <dbReference type="ChEBI" id="CHEBI:33019"/>
        <dbReference type="ChEBI" id="CHEBI:57464"/>
        <dbReference type="ChEBI" id="CHEBI:61314"/>
        <dbReference type="EC" id="3.6.1.66"/>
    </reaction>
</comment>
<dbReference type="OrthoDB" id="6288734at2759"/>
<keyword evidence="3 10" id="KW-0479">Metal-binding</keyword>
<reference evidence="13" key="1">
    <citation type="submission" date="2018-06" db="EMBL/GenBank/DDBJ databases">
        <authorList>
            <person name="Guldener U."/>
        </authorList>
    </citation>
    <scope>NUCLEOTIDE SEQUENCE [LARGE SCALE GENOMIC DNA]</scope>
    <source>
        <strain evidence="13">UTAD17</strain>
    </source>
</reference>
<evidence type="ECO:0000256" key="2">
    <source>
        <dbReference type="ARBA" id="ARBA00022490"/>
    </source>
</evidence>
<comment type="subcellular location">
    <subcellularLocation>
        <location evidence="10">Cytoplasm</location>
    </subcellularLocation>
    <subcellularLocation>
        <location evidence="10">Nucleus</location>
    </subcellularLocation>
</comment>
<dbReference type="EC" id="3.6.1.66" evidence="10"/>
<sequence length="189" mass="21145">MSHNKIVFVTGNANKLKEVQLLLKGIKYELVNEPLDLDELQESKLESIAISKVKQATSQLGAGVPVFVEDTALCFNAMNGLPGAYIKWFVKEMGIDNIYKMLTGFEDKTAKAITTIAYSDAMGKIHVFQGITEGTIVEPQGPRTFGWDSLFKPNDGVGLTYAQMDKEEKNKISQRARAFFKLKEYLEQQ</sequence>
<keyword evidence="8 10" id="KW-0464">Manganese</keyword>
<dbReference type="PANTHER" id="PTHR11067:SF9">
    <property type="entry name" value="INOSINE TRIPHOSPHATE PYROPHOSPHATASE"/>
    <property type="match status" value="1"/>
</dbReference>
<dbReference type="VEuPathDB" id="FungiDB:SCODWIG_03250"/>
<comment type="cofactor">
    <cofactor evidence="10">
        <name>Mg(2+)</name>
        <dbReference type="ChEBI" id="CHEBI:18420"/>
    </cofactor>
    <cofactor evidence="10">
        <name>Mn(2+)</name>
        <dbReference type="ChEBI" id="CHEBI:29035"/>
    </cofactor>
    <text evidence="10">Binds 1 divalent metal cation per subunit; can use either Mg(2+) or Mn(2+).</text>
</comment>
<comment type="caution">
    <text evidence="10">Lacks conserved residue(s) required for the propagation of feature annotation.</text>
</comment>
<evidence type="ECO:0000256" key="8">
    <source>
        <dbReference type="ARBA" id="ARBA00023211"/>
    </source>
</evidence>
<evidence type="ECO:0000256" key="3">
    <source>
        <dbReference type="ARBA" id="ARBA00022723"/>
    </source>
</evidence>
<organism evidence="12 13">
    <name type="scientific">Saccharomycodes ludwigii</name>
    <dbReference type="NCBI Taxonomy" id="36035"/>
    <lineage>
        <taxon>Eukaryota</taxon>
        <taxon>Fungi</taxon>
        <taxon>Dikarya</taxon>
        <taxon>Ascomycota</taxon>
        <taxon>Saccharomycotina</taxon>
        <taxon>Saccharomycetes</taxon>
        <taxon>Saccharomycodales</taxon>
        <taxon>Saccharomycodaceae</taxon>
        <taxon>Saccharomycodes</taxon>
    </lineage>
</organism>
<dbReference type="FunFam" id="3.90.950.10:FF:000009">
    <property type="entry name" value="Inosine triphosphate pyrophosphatase"/>
    <property type="match status" value="1"/>
</dbReference>
<dbReference type="GO" id="GO:0035870">
    <property type="term" value="F:dITP diphosphatase activity"/>
    <property type="evidence" value="ECO:0007669"/>
    <property type="project" value="UniProtKB-UniRule"/>
</dbReference>
<dbReference type="GO" id="GO:0036220">
    <property type="term" value="F:ITP diphosphatase activity"/>
    <property type="evidence" value="ECO:0007669"/>
    <property type="project" value="UniProtKB-UniRule"/>
</dbReference>
<keyword evidence="13" id="KW-1185">Reference proteome</keyword>
<feature type="binding site" evidence="10">
    <location>
        <begin position="145"/>
        <end position="148"/>
    </location>
    <ligand>
        <name>ITP</name>
        <dbReference type="ChEBI" id="CHEBI:61402"/>
    </ligand>
</feature>
<feature type="binding site" evidence="10">
    <location>
        <position position="169"/>
    </location>
    <ligand>
        <name>ITP</name>
        <dbReference type="ChEBI" id="CHEBI:61402"/>
    </ligand>
</feature>
<gene>
    <name evidence="10" type="primary">HAM1</name>
    <name evidence="12" type="ORF">SCODWIG_03250</name>
</gene>
<comment type="catalytic activity">
    <reaction evidence="10">
        <text>dITP + H2O = dIMP + diphosphate + H(+)</text>
        <dbReference type="Rhea" id="RHEA:28342"/>
        <dbReference type="ChEBI" id="CHEBI:15377"/>
        <dbReference type="ChEBI" id="CHEBI:15378"/>
        <dbReference type="ChEBI" id="CHEBI:33019"/>
        <dbReference type="ChEBI" id="CHEBI:61194"/>
        <dbReference type="ChEBI" id="CHEBI:61382"/>
        <dbReference type="EC" id="3.6.1.66"/>
    </reaction>
</comment>
<feature type="binding site" evidence="10">
    <location>
        <position position="70"/>
    </location>
    <ligand>
        <name>Mg(2+)</name>
        <dbReference type="ChEBI" id="CHEBI:18420"/>
    </ligand>
</feature>
<dbReference type="InterPro" id="IPR002637">
    <property type="entry name" value="RdgB/HAM1"/>
</dbReference>
<dbReference type="GO" id="GO:0036222">
    <property type="term" value="F:XTP diphosphatase activity"/>
    <property type="evidence" value="ECO:0007669"/>
    <property type="project" value="UniProtKB-UniRule"/>
</dbReference>
<keyword evidence="2 10" id="KW-0963">Cytoplasm</keyword>
<dbReference type="AlphaFoldDB" id="A0A376BA82"/>
<protein>
    <recommendedName>
        <fullName evidence="10">Inosine triphosphate pyrophosphatase</fullName>
        <shortName evidence="10">ITPase</shortName>
        <shortName evidence="10">Inosine triphosphatase</shortName>
        <ecNumber evidence="10">3.6.1.66</ecNumber>
    </recommendedName>
    <alternativeName>
        <fullName evidence="10">Non-canonical purine NTP pyrophosphatase</fullName>
    </alternativeName>
    <alternativeName>
        <fullName evidence="10">Non-standard purine NTP pyrophosphatase</fullName>
    </alternativeName>
    <alternativeName>
        <fullName evidence="10">Nucleoside-triphosphate diphosphatase</fullName>
    </alternativeName>
    <alternativeName>
        <fullName evidence="10">Nucleoside-triphosphate pyrophosphatase</fullName>
        <shortName evidence="10">NTPase</shortName>
    </alternativeName>
    <alternativeName>
        <fullName evidence="10">XTP/dITP diphosphatase</fullName>
    </alternativeName>
</protein>
<feature type="binding site" evidence="10">
    <location>
        <begin position="70"/>
        <end position="71"/>
    </location>
    <ligand>
        <name>ITP</name>
        <dbReference type="ChEBI" id="CHEBI:61402"/>
    </ligand>
</feature>
<feature type="binding site" evidence="10">
    <location>
        <begin position="10"/>
        <end position="15"/>
    </location>
    <ligand>
        <name>ITP</name>
        <dbReference type="ChEBI" id="CHEBI:61402"/>
    </ligand>
</feature>
<evidence type="ECO:0000256" key="10">
    <source>
        <dbReference type="HAMAP-Rule" id="MF_03148"/>
    </source>
</evidence>
<dbReference type="HAMAP" id="MF_03148">
    <property type="entry name" value="HAM1_NTPase"/>
    <property type="match status" value="1"/>
</dbReference>
<dbReference type="GO" id="GO:0009117">
    <property type="term" value="P:nucleotide metabolic process"/>
    <property type="evidence" value="ECO:0007669"/>
    <property type="project" value="UniProtKB-KW"/>
</dbReference>
<dbReference type="GO" id="GO:0005737">
    <property type="term" value="C:cytoplasm"/>
    <property type="evidence" value="ECO:0007669"/>
    <property type="project" value="UniProtKB-SubCell"/>
</dbReference>
<dbReference type="PANTHER" id="PTHR11067">
    <property type="entry name" value="INOSINE TRIPHOSPHATE PYROPHOSPHATASE/HAM1 PROTEIN"/>
    <property type="match status" value="1"/>
</dbReference>
<keyword evidence="9 10" id="KW-0539">Nucleus</keyword>
<evidence type="ECO:0000256" key="6">
    <source>
        <dbReference type="ARBA" id="ARBA00022842"/>
    </source>
</evidence>
<dbReference type="NCBIfam" id="TIGR00042">
    <property type="entry name" value="RdgB/HAM1 family non-canonical purine NTP pyrophosphatase"/>
    <property type="match status" value="1"/>
</dbReference>
<dbReference type="InterPro" id="IPR029001">
    <property type="entry name" value="ITPase-like_fam"/>
</dbReference>
<evidence type="ECO:0000256" key="11">
    <source>
        <dbReference type="RuleBase" id="RU003781"/>
    </source>
</evidence>
<evidence type="ECO:0000256" key="7">
    <source>
        <dbReference type="ARBA" id="ARBA00023080"/>
    </source>
</evidence>
<dbReference type="Pfam" id="PF01725">
    <property type="entry name" value="Ham1p_like"/>
    <property type="match status" value="1"/>
</dbReference>
<dbReference type="Proteomes" id="UP000262825">
    <property type="component" value="Unassembled WGS sequence"/>
</dbReference>
<dbReference type="GO" id="GO:0005634">
    <property type="term" value="C:nucleus"/>
    <property type="evidence" value="ECO:0007669"/>
    <property type="project" value="UniProtKB-SubCell"/>
</dbReference>
<keyword evidence="5 10" id="KW-0378">Hydrolase</keyword>
<dbReference type="SUPFAM" id="SSF52972">
    <property type="entry name" value="ITPase-like"/>
    <property type="match status" value="1"/>
</dbReference>
<comment type="subunit">
    <text evidence="10">Homodimer.</text>
</comment>
<evidence type="ECO:0000256" key="1">
    <source>
        <dbReference type="ARBA" id="ARBA00008023"/>
    </source>
</evidence>
<evidence type="ECO:0000313" key="13">
    <source>
        <dbReference type="Proteomes" id="UP000262825"/>
    </source>
</evidence>
<comment type="catalytic activity">
    <reaction evidence="10">
        <text>ITP + H2O = IMP + diphosphate + H(+)</text>
        <dbReference type="Rhea" id="RHEA:29399"/>
        <dbReference type="ChEBI" id="CHEBI:15377"/>
        <dbReference type="ChEBI" id="CHEBI:15378"/>
        <dbReference type="ChEBI" id="CHEBI:33019"/>
        <dbReference type="ChEBI" id="CHEBI:58053"/>
        <dbReference type="ChEBI" id="CHEBI:61402"/>
        <dbReference type="EC" id="3.6.1.66"/>
    </reaction>
</comment>
<evidence type="ECO:0000256" key="9">
    <source>
        <dbReference type="ARBA" id="ARBA00023242"/>
    </source>
</evidence>
<accession>A0A376BA82</accession>
<name>A0A376BA82_9ASCO</name>
<evidence type="ECO:0000313" key="12">
    <source>
        <dbReference type="EMBL" id="SSD61489.1"/>
    </source>
</evidence>
<proteinExistence type="inferred from homology"/>
<dbReference type="GO" id="GO:0000166">
    <property type="term" value="F:nucleotide binding"/>
    <property type="evidence" value="ECO:0007669"/>
    <property type="project" value="UniProtKB-KW"/>
</dbReference>
<keyword evidence="7 10" id="KW-0546">Nucleotide metabolism</keyword>
<dbReference type="EMBL" id="UFAJ01000725">
    <property type="protein sequence ID" value="SSD61489.1"/>
    <property type="molecule type" value="Genomic_DNA"/>
</dbReference>
<evidence type="ECO:0000256" key="4">
    <source>
        <dbReference type="ARBA" id="ARBA00022741"/>
    </source>
</evidence>
<dbReference type="InterPro" id="IPR027502">
    <property type="entry name" value="ITPase"/>
</dbReference>
<dbReference type="GO" id="GO:0046872">
    <property type="term" value="F:metal ion binding"/>
    <property type="evidence" value="ECO:0007669"/>
    <property type="project" value="UniProtKB-KW"/>
</dbReference>